<evidence type="ECO:0000256" key="1">
    <source>
        <dbReference type="SAM" id="MobiDB-lite"/>
    </source>
</evidence>
<dbReference type="AlphaFoldDB" id="A0A6C0HEJ5"/>
<sequence length="189" mass="21148">MSTTSGEQKHICFYSNKCRWSEAFIKAISQTPYKHEFHFICVDVKPNGSRVKLPGWLKKVPTLVIKGEDEPRTDGSVMNWLSERNVLRKPENAQKQSEPEPWISGEMGGSYTKSFSFLGSKDTNEAPEGDFSFLNGQSAVSTKTASDMPGGGLGARGQQKSKKEDLFDKQMQNYMTQRSQGMPPPVMRS</sequence>
<organism evidence="2">
    <name type="scientific">viral metagenome</name>
    <dbReference type="NCBI Taxonomy" id="1070528"/>
    <lineage>
        <taxon>unclassified sequences</taxon>
        <taxon>metagenomes</taxon>
        <taxon>organismal metagenomes</taxon>
    </lineage>
</organism>
<reference evidence="2" key="1">
    <citation type="journal article" date="2020" name="Nature">
        <title>Giant virus diversity and host interactions through global metagenomics.</title>
        <authorList>
            <person name="Schulz F."/>
            <person name="Roux S."/>
            <person name="Paez-Espino D."/>
            <person name="Jungbluth S."/>
            <person name="Walsh D.A."/>
            <person name="Denef V.J."/>
            <person name="McMahon K.D."/>
            <person name="Konstantinidis K.T."/>
            <person name="Eloe-Fadrosh E.A."/>
            <person name="Kyrpides N.C."/>
            <person name="Woyke T."/>
        </authorList>
    </citation>
    <scope>NUCLEOTIDE SEQUENCE</scope>
    <source>
        <strain evidence="2">GVMAG-M-3300023179-97</strain>
    </source>
</reference>
<accession>A0A6C0HEJ5</accession>
<dbReference type="EMBL" id="MN739942">
    <property type="protein sequence ID" value="QHT78854.1"/>
    <property type="molecule type" value="Genomic_DNA"/>
</dbReference>
<proteinExistence type="predicted"/>
<evidence type="ECO:0000313" key="2">
    <source>
        <dbReference type="EMBL" id="QHT78854.1"/>
    </source>
</evidence>
<feature type="region of interest" description="Disordered" evidence="1">
    <location>
        <begin position="141"/>
        <end position="164"/>
    </location>
</feature>
<name>A0A6C0HEJ5_9ZZZZ</name>
<protein>
    <submittedName>
        <fullName evidence="2">Uncharacterized protein</fullName>
    </submittedName>
</protein>